<dbReference type="EMBL" id="WXEW01000008">
    <property type="protein sequence ID" value="NAS25352.1"/>
    <property type="molecule type" value="Genomic_DNA"/>
</dbReference>
<protein>
    <submittedName>
        <fullName evidence="5">Methyltransferase domain-containing protein</fullName>
    </submittedName>
</protein>
<dbReference type="Gene3D" id="3.40.50.150">
    <property type="entry name" value="Vaccinia Virus protein VP39"/>
    <property type="match status" value="1"/>
</dbReference>
<keyword evidence="3" id="KW-0949">S-adenosyl-L-methionine</keyword>
<name>A0A7C9NL78_9ACTN</name>
<dbReference type="AlphaFoldDB" id="A0A7C9NL78"/>
<dbReference type="InterPro" id="IPR041698">
    <property type="entry name" value="Methyltransf_25"/>
</dbReference>
<keyword evidence="6" id="KW-1185">Reference proteome</keyword>
<sequence length="231" mass="24403">MTDTAPQRPRSAMPAPTPTDTAHTYWEGFYQGLRPPADWVPRPNPLLADEARDLVAGTALDLGCGAGGDAIWLAENGWRVTAADVSATVLARAATAAARAGVADRIDWQVHDLTRSLPVGTFDLVTAQYLHSPIADAPAREAVFASAAAAVAPGGTLLIISHAGFPSWMSEQPPSYLAEQLVPNSVILGWVRNGGGDWVVDVDKVVTRERPGPAGEAGTADDAVLRLRRLR</sequence>
<dbReference type="Proteomes" id="UP000479526">
    <property type="component" value="Unassembled WGS sequence"/>
</dbReference>
<dbReference type="CDD" id="cd02440">
    <property type="entry name" value="AdoMet_MTases"/>
    <property type="match status" value="1"/>
</dbReference>
<accession>A0A7C9NL78</accession>
<evidence type="ECO:0000313" key="6">
    <source>
        <dbReference type="Proteomes" id="UP000479526"/>
    </source>
</evidence>
<comment type="caution">
    <text evidence="5">The sequence shown here is derived from an EMBL/GenBank/DDBJ whole genome shotgun (WGS) entry which is preliminary data.</text>
</comment>
<dbReference type="GO" id="GO:0008168">
    <property type="term" value="F:methyltransferase activity"/>
    <property type="evidence" value="ECO:0007669"/>
    <property type="project" value="UniProtKB-KW"/>
</dbReference>
<dbReference type="InterPro" id="IPR029063">
    <property type="entry name" value="SAM-dependent_MTases_sf"/>
</dbReference>
<keyword evidence="1 5" id="KW-0489">Methyltransferase</keyword>
<organism evidence="5 6">
    <name type="scientific">Herbidospora solisilvae</name>
    <dbReference type="NCBI Taxonomy" id="2696284"/>
    <lineage>
        <taxon>Bacteria</taxon>
        <taxon>Bacillati</taxon>
        <taxon>Actinomycetota</taxon>
        <taxon>Actinomycetes</taxon>
        <taxon>Streptosporangiales</taxon>
        <taxon>Streptosporangiaceae</taxon>
        <taxon>Herbidospora</taxon>
    </lineage>
</organism>
<evidence type="ECO:0000259" key="4">
    <source>
        <dbReference type="Pfam" id="PF13649"/>
    </source>
</evidence>
<dbReference type="PANTHER" id="PTHR43464">
    <property type="entry name" value="METHYLTRANSFERASE"/>
    <property type="match status" value="1"/>
</dbReference>
<evidence type="ECO:0000313" key="5">
    <source>
        <dbReference type="EMBL" id="NAS25352.1"/>
    </source>
</evidence>
<proteinExistence type="predicted"/>
<reference evidence="5 6" key="1">
    <citation type="submission" date="2020-01" db="EMBL/GenBank/DDBJ databases">
        <title>Herbidospora sp. NEAU-GS84 nov., a novel actinomycete isolated from soil.</title>
        <authorList>
            <person name="Han L."/>
        </authorList>
    </citation>
    <scope>NUCLEOTIDE SEQUENCE [LARGE SCALE GENOMIC DNA]</scope>
    <source>
        <strain evidence="5 6">NEAU-GS84</strain>
    </source>
</reference>
<dbReference type="GO" id="GO:0032259">
    <property type="term" value="P:methylation"/>
    <property type="evidence" value="ECO:0007669"/>
    <property type="project" value="UniProtKB-KW"/>
</dbReference>
<gene>
    <name evidence="5" type="ORF">GT755_27165</name>
</gene>
<dbReference type="Pfam" id="PF13649">
    <property type="entry name" value="Methyltransf_25"/>
    <property type="match status" value="1"/>
</dbReference>
<evidence type="ECO:0000256" key="1">
    <source>
        <dbReference type="ARBA" id="ARBA00022603"/>
    </source>
</evidence>
<keyword evidence="2 5" id="KW-0808">Transferase</keyword>
<evidence type="ECO:0000256" key="3">
    <source>
        <dbReference type="ARBA" id="ARBA00022691"/>
    </source>
</evidence>
<feature type="domain" description="Methyltransferase" evidence="4">
    <location>
        <begin position="60"/>
        <end position="155"/>
    </location>
</feature>
<dbReference type="RefSeq" id="WP_161482445.1">
    <property type="nucleotide sequence ID" value="NZ_WXEW01000008.1"/>
</dbReference>
<dbReference type="SUPFAM" id="SSF53335">
    <property type="entry name" value="S-adenosyl-L-methionine-dependent methyltransferases"/>
    <property type="match status" value="1"/>
</dbReference>
<dbReference type="PANTHER" id="PTHR43464:SF19">
    <property type="entry name" value="UBIQUINONE BIOSYNTHESIS O-METHYLTRANSFERASE, MITOCHONDRIAL"/>
    <property type="match status" value="1"/>
</dbReference>
<evidence type="ECO:0000256" key="2">
    <source>
        <dbReference type="ARBA" id="ARBA00022679"/>
    </source>
</evidence>